<dbReference type="PANTHER" id="PTHR24264:SF65">
    <property type="entry name" value="SRCR DOMAIN-CONTAINING PROTEIN"/>
    <property type="match status" value="1"/>
</dbReference>
<evidence type="ECO:0000256" key="4">
    <source>
        <dbReference type="ARBA" id="ARBA00022729"/>
    </source>
</evidence>
<dbReference type="InterPro" id="IPR001254">
    <property type="entry name" value="Trypsin_dom"/>
</dbReference>
<dbReference type="EMBL" id="BT082398">
    <property type="protein sequence ID" value="ACQ58105.1"/>
    <property type="molecule type" value="mRNA"/>
</dbReference>
<evidence type="ECO:0000256" key="5">
    <source>
        <dbReference type="ARBA" id="ARBA00022801"/>
    </source>
</evidence>
<dbReference type="AlphaFoldDB" id="C3KHI3"/>
<evidence type="ECO:0000256" key="6">
    <source>
        <dbReference type="ARBA" id="ARBA00022825"/>
    </source>
</evidence>
<dbReference type="EC" id="3.4.21.4" evidence="9"/>
<dbReference type="InterPro" id="IPR043504">
    <property type="entry name" value="Peptidase_S1_PA_chymotrypsin"/>
</dbReference>
<dbReference type="InterPro" id="IPR050127">
    <property type="entry name" value="Serine_Proteases_S1"/>
</dbReference>
<sequence length="266" mass="29102">MAFGALLAGLVLIHTGGLLGAEVRSSIIGGEDAKRDNWPWMVHLNITDEKKNWRCGGTILNENWVLSAASCWQTNNQISYKKTMIWAGAYNLKKGAKEYLGIEFYMNNPGFKELGEGHYVNDIALVKLKYPVDTSGEIKAVNLPDPDAAFDSSSECWIIGWGDTKGNTYLASPETLQQLKTTIIPQKKCKAKNPYLAEGVMCAGDKAEGKDACTGDYGGPLVCKTAGGYVQVGIMSYSSCGVKGNPGFYTEVSKFREYINNYIHKP</sequence>
<accession>C3KHI3</accession>
<feature type="chain" id="PRO_5002928884" description="trypsin" evidence="10">
    <location>
        <begin position="21"/>
        <end position="266"/>
    </location>
</feature>
<dbReference type="PRINTS" id="PR00722">
    <property type="entry name" value="CHYMOTRYPSIN"/>
</dbReference>
<dbReference type="PROSITE" id="PS50240">
    <property type="entry name" value="TRYPSIN_DOM"/>
    <property type="match status" value="1"/>
</dbReference>
<dbReference type="CDD" id="cd00190">
    <property type="entry name" value="Tryp_SPc"/>
    <property type="match status" value="1"/>
</dbReference>
<keyword evidence="7" id="KW-1015">Disulfide bond</keyword>
<evidence type="ECO:0000256" key="10">
    <source>
        <dbReference type="SAM" id="SignalP"/>
    </source>
</evidence>
<evidence type="ECO:0000256" key="1">
    <source>
        <dbReference type="ARBA" id="ARBA00004613"/>
    </source>
</evidence>
<evidence type="ECO:0000259" key="11">
    <source>
        <dbReference type="PROSITE" id="PS50240"/>
    </source>
</evidence>
<dbReference type="SUPFAM" id="SSF50494">
    <property type="entry name" value="Trypsin-like serine proteases"/>
    <property type="match status" value="1"/>
</dbReference>
<keyword evidence="3" id="KW-0645">Protease</keyword>
<comment type="catalytic activity">
    <reaction evidence="8">
        <text>Preferential cleavage: Arg-|-Xaa, Lys-|-Xaa.</text>
        <dbReference type="EC" id="3.4.21.4"/>
    </reaction>
</comment>
<gene>
    <name evidence="12" type="primary">TRYT</name>
</gene>
<dbReference type="SMART" id="SM00020">
    <property type="entry name" value="Tryp_SPc"/>
    <property type="match status" value="1"/>
</dbReference>
<keyword evidence="5" id="KW-0378">Hydrolase</keyword>
<dbReference type="GO" id="GO:0005615">
    <property type="term" value="C:extracellular space"/>
    <property type="evidence" value="ECO:0007669"/>
    <property type="project" value="TreeGrafter"/>
</dbReference>
<evidence type="ECO:0000313" key="12">
    <source>
        <dbReference type="EMBL" id="ACQ58105.1"/>
    </source>
</evidence>
<dbReference type="PANTHER" id="PTHR24264">
    <property type="entry name" value="TRYPSIN-RELATED"/>
    <property type="match status" value="1"/>
</dbReference>
<dbReference type="InterPro" id="IPR001314">
    <property type="entry name" value="Peptidase_S1A"/>
</dbReference>
<reference evidence="12" key="1">
    <citation type="submission" date="2009-05" db="EMBL/GenBank/DDBJ databases">
        <title>Anoplopoma fimbria ESTs and full-length cDNAs.</title>
        <authorList>
            <person name="Messmer A."/>
            <person name="Rondeau E."/>
            <person name="Sanderson D."/>
            <person name="Cooper G."/>
            <person name="Leong J."/>
            <person name="Koop B.F."/>
        </authorList>
    </citation>
    <scope>NUCLEOTIDE SEQUENCE</scope>
    <source>
        <tissue evidence="12">Brain</tissue>
    </source>
</reference>
<evidence type="ECO:0000256" key="9">
    <source>
        <dbReference type="ARBA" id="ARBA00038868"/>
    </source>
</evidence>
<feature type="domain" description="Peptidase S1" evidence="11">
    <location>
        <begin position="27"/>
        <end position="264"/>
    </location>
</feature>
<dbReference type="FunFam" id="2.40.10.10:FF:000024">
    <property type="entry name" value="Serine protease 53"/>
    <property type="match status" value="1"/>
</dbReference>
<dbReference type="InterPro" id="IPR009003">
    <property type="entry name" value="Peptidase_S1_PA"/>
</dbReference>
<evidence type="ECO:0000256" key="8">
    <source>
        <dbReference type="ARBA" id="ARBA00036320"/>
    </source>
</evidence>
<evidence type="ECO:0000256" key="3">
    <source>
        <dbReference type="ARBA" id="ARBA00022670"/>
    </source>
</evidence>
<keyword evidence="6" id="KW-0720">Serine protease</keyword>
<organism evidence="12">
    <name type="scientific">Anoplopoma fimbria</name>
    <name type="common">Sablefish</name>
    <dbReference type="NCBI Taxonomy" id="229290"/>
    <lineage>
        <taxon>Eukaryota</taxon>
        <taxon>Metazoa</taxon>
        <taxon>Chordata</taxon>
        <taxon>Craniata</taxon>
        <taxon>Vertebrata</taxon>
        <taxon>Euteleostomi</taxon>
        <taxon>Actinopterygii</taxon>
        <taxon>Neopterygii</taxon>
        <taxon>Teleostei</taxon>
        <taxon>Neoteleostei</taxon>
        <taxon>Acanthomorphata</taxon>
        <taxon>Eupercaria</taxon>
        <taxon>Perciformes</taxon>
        <taxon>Cottioidei</taxon>
        <taxon>Anoplopomatales</taxon>
        <taxon>Anoplopomatidae</taxon>
        <taxon>Anoplopoma</taxon>
    </lineage>
</organism>
<protein>
    <recommendedName>
        <fullName evidence="9">trypsin</fullName>
        <ecNumber evidence="9">3.4.21.4</ecNumber>
    </recommendedName>
</protein>
<comment type="subcellular location">
    <subcellularLocation>
        <location evidence="1">Secreted</location>
    </subcellularLocation>
</comment>
<keyword evidence="2" id="KW-0964">Secreted</keyword>
<keyword evidence="4 10" id="KW-0732">Signal</keyword>
<evidence type="ECO:0000256" key="2">
    <source>
        <dbReference type="ARBA" id="ARBA00022525"/>
    </source>
</evidence>
<name>C3KHI3_ANOFI</name>
<evidence type="ECO:0000256" key="7">
    <source>
        <dbReference type="ARBA" id="ARBA00023157"/>
    </source>
</evidence>
<dbReference type="Gene3D" id="2.40.10.10">
    <property type="entry name" value="Trypsin-like serine proteases"/>
    <property type="match status" value="1"/>
</dbReference>
<proteinExistence type="evidence at transcript level"/>
<dbReference type="GO" id="GO:0006508">
    <property type="term" value="P:proteolysis"/>
    <property type="evidence" value="ECO:0007669"/>
    <property type="project" value="UniProtKB-KW"/>
</dbReference>
<dbReference type="Pfam" id="PF00089">
    <property type="entry name" value="Trypsin"/>
    <property type="match status" value="1"/>
</dbReference>
<dbReference type="GO" id="GO:0004252">
    <property type="term" value="F:serine-type endopeptidase activity"/>
    <property type="evidence" value="ECO:0007669"/>
    <property type="project" value="UniProtKB-EC"/>
</dbReference>
<feature type="signal peptide" evidence="10">
    <location>
        <begin position="1"/>
        <end position="20"/>
    </location>
</feature>